<dbReference type="PANTHER" id="PTHR33495:SF2">
    <property type="entry name" value="ANTI-SIGMA FACTOR ANTAGONIST TM_1081-RELATED"/>
    <property type="match status" value="1"/>
</dbReference>
<reference evidence="5" key="2">
    <citation type="submission" date="2010-01" db="EMBL/GenBank/DDBJ databases">
        <title>The complete genome of Conexibacter woesei DSM 14684.</title>
        <authorList>
            <consortium name="US DOE Joint Genome Institute (JGI-PGF)"/>
            <person name="Lucas S."/>
            <person name="Copeland A."/>
            <person name="Lapidus A."/>
            <person name="Glavina del Rio T."/>
            <person name="Dalin E."/>
            <person name="Tice H."/>
            <person name="Bruce D."/>
            <person name="Goodwin L."/>
            <person name="Pitluck S."/>
            <person name="Kyrpides N."/>
            <person name="Mavromatis K."/>
            <person name="Ivanova N."/>
            <person name="Mikhailova N."/>
            <person name="Chertkov O."/>
            <person name="Brettin T."/>
            <person name="Detter J.C."/>
            <person name="Han C."/>
            <person name="Larimer F."/>
            <person name="Land M."/>
            <person name="Hauser L."/>
            <person name="Markowitz V."/>
            <person name="Cheng J.-F."/>
            <person name="Hugenholtz P."/>
            <person name="Woyke T."/>
            <person name="Wu D."/>
            <person name="Pukall R."/>
            <person name="Steenblock K."/>
            <person name="Schneider S."/>
            <person name="Klenk H.-P."/>
            <person name="Eisen J.A."/>
        </authorList>
    </citation>
    <scope>NUCLEOTIDE SEQUENCE [LARGE SCALE GENOMIC DNA]</scope>
    <source>
        <strain evidence="5">DSM 14684 / CIP 108061 / JCM 11494 / NBRC 100937 / ID131577</strain>
    </source>
</reference>
<dbReference type="KEGG" id="cwo:Cwoe_3448"/>
<dbReference type="RefSeq" id="WP_012934917.1">
    <property type="nucleotide sequence ID" value="NC_013739.1"/>
</dbReference>
<sequence>MTLLELTTETDGTTVRLALEGELDIASAGQVERELTRIETDAPPTLMLDLRRLAFMDSTGLRIVVAADARAREQSRRLVVVRGPEAVQRIFRMTRLDERLEMVDEPAGAQAL</sequence>
<dbReference type="SUPFAM" id="SSF52091">
    <property type="entry name" value="SpoIIaa-like"/>
    <property type="match status" value="1"/>
</dbReference>
<name>D3EZA1_CONWI</name>
<protein>
    <recommendedName>
        <fullName evidence="2">Anti-sigma factor antagonist</fullName>
    </recommendedName>
</protein>
<evidence type="ECO:0000313" key="4">
    <source>
        <dbReference type="EMBL" id="ADB51866.1"/>
    </source>
</evidence>
<evidence type="ECO:0000259" key="3">
    <source>
        <dbReference type="PROSITE" id="PS50801"/>
    </source>
</evidence>
<accession>D3EZA1</accession>
<reference evidence="4 5" key="1">
    <citation type="journal article" date="2010" name="Stand. Genomic Sci.">
        <title>Complete genome sequence of Conexibacter woesei type strain (ID131577).</title>
        <authorList>
            <person name="Pukall R."/>
            <person name="Lapidus A."/>
            <person name="Glavina Del Rio T."/>
            <person name="Copeland A."/>
            <person name="Tice H."/>
            <person name="Cheng J.-F."/>
            <person name="Lucas S."/>
            <person name="Chen F."/>
            <person name="Nolan M."/>
            <person name="Bruce D."/>
            <person name="Goodwin L."/>
            <person name="Pitluck S."/>
            <person name="Mavromatis K."/>
            <person name="Ivanova N."/>
            <person name="Ovchinnikova G."/>
            <person name="Pati A."/>
            <person name="Chen A."/>
            <person name="Palaniappan K."/>
            <person name="Land M."/>
            <person name="Hauser L."/>
            <person name="Chang Y.-J."/>
            <person name="Jeffries C.D."/>
            <person name="Chain P."/>
            <person name="Meincke L."/>
            <person name="Sims D."/>
            <person name="Brettin T."/>
            <person name="Detter J.C."/>
            <person name="Rohde M."/>
            <person name="Goeker M."/>
            <person name="Bristow J."/>
            <person name="Eisen J.A."/>
            <person name="Markowitz V."/>
            <person name="Kyrpides N.C."/>
            <person name="Klenk H.-P."/>
            <person name="Hugenholtz P."/>
        </authorList>
    </citation>
    <scope>NUCLEOTIDE SEQUENCE [LARGE SCALE GENOMIC DNA]</scope>
    <source>
        <strain evidence="5">DSM 14684 / CIP 108061 / JCM 11494 / NBRC 100937 / ID131577</strain>
    </source>
</reference>
<dbReference type="EMBL" id="CP001854">
    <property type="protein sequence ID" value="ADB51866.1"/>
    <property type="molecule type" value="Genomic_DNA"/>
</dbReference>
<dbReference type="HOGENOM" id="CLU_115403_3_4_11"/>
<organism evidence="4 5">
    <name type="scientific">Conexibacter woesei (strain DSM 14684 / CCUG 47730 / CIP 108061 / JCM 11494 / NBRC 100937 / ID131577)</name>
    <dbReference type="NCBI Taxonomy" id="469383"/>
    <lineage>
        <taxon>Bacteria</taxon>
        <taxon>Bacillati</taxon>
        <taxon>Actinomycetota</taxon>
        <taxon>Thermoleophilia</taxon>
        <taxon>Solirubrobacterales</taxon>
        <taxon>Conexibacteraceae</taxon>
        <taxon>Conexibacter</taxon>
    </lineage>
</organism>
<dbReference type="Gene3D" id="3.30.750.24">
    <property type="entry name" value="STAS domain"/>
    <property type="match status" value="1"/>
</dbReference>
<dbReference type="OrthoDB" id="9793697at2"/>
<evidence type="ECO:0000313" key="5">
    <source>
        <dbReference type="Proteomes" id="UP000008229"/>
    </source>
</evidence>
<dbReference type="NCBIfam" id="TIGR00377">
    <property type="entry name" value="ant_ant_sig"/>
    <property type="match status" value="1"/>
</dbReference>
<keyword evidence="5" id="KW-1185">Reference proteome</keyword>
<dbReference type="PROSITE" id="PS50801">
    <property type="entry name" value="STAS"/>
    <property type="match status" value="1"/>
</dbReference>
<dbReference type="InterPro" id="IPR003658">
    <property type="entry name" value="Anti-sigma_ant"/>
</dbReference>
<dbReference type="Pfam" id="PF01740">
    <property type="entry name" value="STAS"/>
    <property type="match status" value="1"/>
</dbReference>
<dbReference type="Proteomes" id="UP000008229">
    <property type="component" value="Chromosome"/>
</dbReference>
<dbReference type="eggNOG" id="COG1366">
    <property type="taxonomic scope" value="Bacteria"/>
</dbReference>
<gene>
    <name evidence="4" type="ordered locus">Cwoe_3448</name>
</gene>
<evidence type="ECO:0000256" key="1">
    <source>
        <dbReference type="ARBA" id="ARBA00009013"/>
    </source>
</evidence>
<evidence type="ECO:0000256" key="2">
    <source>
        <dbReference type="RuleBase" id="RU003749"/>
    </source>
</evidence>
<comment type="similarity">
    <text evidence="1 2">Belongs to the anti-sigma-factor antagonist family.</text>
</comment>
<dbReference type="InterPro" id="IPR036513">
    <property type="entry name" value="STAS_dom_sf"/>
</dbReference>
<dbReference type="InterPro" id="IPR002645">
    <property type="entry name" value="STAS_dom"/>
</dbReference>
<dbReference type="CDD" id="cd07043">
    <property type="entry name" value="STAS_anti-anti-sigma_factors"/>
    <property type="match status" value="1"/>
</dbReference>
<dbReference type="STRING" id="469383.Cwoe_3448"/>
<dbReference type="PANTHER" id="PTHR33495">
    <property type="entry name" value="ANTI-SIGMA FACTOR ANTAGONIST TM_1081-RELATED-RELATED"/>
    <property type="match status" value="1"/>
</dbReference>
<dbReference type="AlphaFoldDB" id="D3EZA1"/>
<proteinExistence type="inferred from homology"/>
<dbReference type="GO" id="GO:0043856">
    <property type="term" value="F:anti-sigma factor antagonist activity"/>
    <property type="evidence" value="ECO:0007669"/>
    <property type="project" value="InterPro"/>
</dbReference>
<feature type="domain" description="STAS" evidence="3">
    <location>
        <begin position="4"/>
        <end position="112"/>
    </location>
</feature>